<evidence type="ECO:0000313" key="2">
    <source>
        <dbReference type="EMBL" id="KAJ8379352.1"/>
    </source>
</evidence>
<name>A0A9Q1G9Y5_SYNKA</name>
<organism evidence="2 3">
    <name type="scientific">Synaphobranchus kaupii</name>
    <name type="common">Kaup's arrowtooth eel</name>
    <dbReference type="NCBI Taxonomy" id="118154"/>
    <lineage>
        <taxon>Eukaryota</taxon>
        <taxon>Metazoa</taxon>
        <taxon>Chordata</taxon>
        <taxon>Craniata</taxon>
        <taxon>Vertebrata</taxon>
        <taxon>Euteleostomi</taxon>
        <taxon>Actinopterygii</taxon>
        <taxon>Neopterygii</taxon>
        <taxon>Teleostei</taxon>
        <taxon>Anguilliformes</taxon>
        <taxon>Synaphobranchidae</taxon>
        <taxon>Synaphobranchus</taxon>
    </lineage>
</organism>
<feature type="region of interest" description="Disordered" evidence="1">
    <location>
        <begin position="50"/>
        <end position="99"/>
    </location>
</feature>
<dbReference type="Proteomes" id="UP001152622">
    <property type="component" value="Chromosome 1"/>
</dbReference>
<reference evidence="2" key="1">
    <citation type="journal article" date="2023" name="Science">
        <title>Genome structures resolve the early diversification of teleost fishes.</title>
        <authorList>
            <person name="Parey E."/>
            <person name="Louis A."/>
            <person name="Montfort J."/>
            <person name="Bouchez O."/>
            <person name="Roques C."/>
            <person name="Iampietro C."/>
            <person name="Lluch J."/>
            <person name="Castinel A."/>
            <person name="Donnadieu C."/>
            <person name="Desvignes T."/>
            <person name="Floi Bucao C."/>
            <person name="Jouanno E."/>
            <person name="Wen M."/>
            <person name="Mejri S."/>
            <person name="Dirks R."/>
            <person name="Jansen H."/>
            <person name="Henkel C."/>
            <person name="Chen W.J."/>
            <person name="Zahm M."/>
            <person name="Cabau C."/>
            <person name="Klopp C."/>
            <person name="Thompson A.W."/>
            <person name="Robinson-Rechavi M."/>
            <person name="Braasch I."/>
            <person name="Lecointre G."/>
            <person name="Bobe J."/>
            <person name="Postlethwait J.H."/>
            <person name="Berthelot C."/>
            <person name="Roest Crollius H."/>
            <person name="Guiguen Y."/>
        </authorList>
    </citation>
    <scope>NUCLEOTIDE SEQUENCE</scope>
    <source>
        <strain evidence="2">WJC10195</strain>
    </source>
</reference>
<dbReference type="AlphaFoldDB" id="A0A9Q1G9Y5"/>
<accession>A0A9Q1G9Y5</accession>
<feature type="compositionally biased region" description="Basic and acidic residues" evidence="1">
    <location>
        <begin position="55"/>
        <end position="78"/>
    </location>
</feature>
<evidence type="ECO:0000256" key="1">
    <source>
        <dbReference type="SAM" id="MobiDB-lite"/>
    </source>
</evidence>
<evidence type="ECO:0000313" key="3">
    <source>
        <dbReference type="Proteomes" id="UP001152622"/>
    </source>
</evidence>
<sequence>MKTAWYILISRRAHSPVAGYPPAIRRRCGADSCNAVHRSSKPAALHLRRTQTTHPSERARRECEGGRLGDEADDEWARQARGTEPGPGARSSPGPGIRAVAPVFRGDSGPVVSTRGAREGAAISAARAAALVFLPPPPNWRYIRPVPNPPHPPSLILSAPGLF</sequence>
<keyword evidence="3" id="KW-1185">Reference proteome</keyword>
<feature type="compositionally biased region" description="Low complexity" evidence="1">
    <location>
        <begin position="86"/>
        <end position="96"/>
    </location>
</feature>
<proteinExistence type="predicted"/>
<dbReference type="EMBL" id="JAINUF010000001">
    <property type="protein sequence ID" value="KAJ8379352.1"/>
    <property type="molecule type" value="Genomic_DNA"/>
</dbReference>
<gene>
    <name evidence="2" type="ORF">SKAU_G00001300</name>
</gene>
<comment type="caution">
    <text evidence="2">The sequence shown here is derived from an EMBL/GenBank/DDBJ whole genome shotgun (WGS) entry which is preliminary data.</text>
</comment>
<protein>
    <submittedName>
        <fullName evidence="2">Uncharacterized protein</fullName>
    </submittedName>
</protein>